<dbReference type="InterPro" id="IPR019347">
    <property type="entry name" value="Axonemal_dynein_light_chain"/>
</dbReference>
<accession>A0AAV6PJZ5</accession>
<comment type="similarity">
    <text evidence="4">Belongs to the inner dynein arm light chain family.</text>
</comment>
<feature type="coiled-coil region" evidence="8">
    <location>
        <begin position="175"/>
        <end position="245"/>
    </location>
</feature>
<organism evidence="9 10">
    <name type="scientific">Solea senegalensis</name>
    <name type="common">Senegalese sole</name>
    <dbReference type="NCBI Taxonomy" id="28829"/>
    <lineage>
        <taxon>Eukaryota</taxon>
        <taxon>Metazoa</taxon>
        <taxon>Chordata</taxon>
        <taxon>Craniata</taxon>
        <taxon>Vertebrata</taxon>
        <taxon>Euteleostomi</taxon>
        <taxon>Actinopterygii</taxon>
        <taxon>Neopterygii</taxon>
        <taxon>Teleostei</taxon>
        <taxon>Neoteleostei</taxon>
        <taxon>Acanthomorphata</taxon>
        <taxon>Carangaria</taxon>
        <taxon>Pleuronectiformes</taxon>
        <taxon>Pleuronectoidei</taxon>
        <taxon>Soleidae</taxon>
        <taxon>Solea</taxon>
    </lineage>
</organism>
<dbReference type="GO" id="GO:0030286">
    <property type="term" value="C:dynein complex"/>
    <property type="evidence" value="ECO:0007669"/>
    <property type="project" value="UniProtKB-KW"/>
</dbReference>
<keyword evidence="3" id="KW-0505">Motor protein</keyword>
<comment type="function">
    <text evidence="7">Involved in sperm flagellum assembly.</text>
</comment>
<sequence>MVMPDQTPESLLKYKRPGLVGKNKFTSTRGHTVKFVDVPPKPKTDPNDLLKENTEDILNNHLPPRTWMKGNLRWVQPVSNAPGRTADVVNLKHLLDSKLQVKRAHAVGICPIRRALYTQCFDEIIRQVIVMCTERGQLLACIRDEIQMTIAAYKTLYQTSTAYGMRKALLAEKNKEQMDKQIPVLVQEIEELRMELSELTTKCDTIQESEKENREQIEKDLEAEIETLQTENQQLKDDLETIITSLRNS</sequence>
<keyword evidence="10" id="KW-1185">Reference proteome</keyword>
<evidence type="ECO:0000256" key="7">
    <source>
        <dbReference type="ARBA" id="ARBA00043925"/>
    </source>
</evidence>
<dbReference type="Pfam" id="PF10211">
    <property type="entry name" value="Ax_dynein_light"/>
    <property type="match status" value="1"/>
</dbReference>
<comment type="caution">
    <text evidence="9">The sequence shown here is derived from an EMBL/GenBank/DDBJ whole genome shotgun (WGS) entry which is preliminary data.</text>
</comment>
<evidence type="ECO:0000313" key="10">
    <source>
        <dbReference type="Proteomes" id="UP000693946"/>
    </source>
</evidence>
<dbReference type="GO" id="GO:0097546">
    <property type="term" value="C:ciliary base"/>
    <property type="evidence" value="ECO:0007669"/>
    <property type="project" value="TreeGrafter"/>
</dbReference>
<gene>
    <name evidence="9" type="ORF">JOB18_008709</name>
</gene>
<reference evidence="9 10" key="1">
    <citation type="journal article" date="2021" name="Sci. Rep.">
        <title>Chromosome anchoring in Senegalese sole (Solea senegalensis) reveals sex-associated markers and genome rearrangements in flatfish.</title>
        <authorList>
            <person name="Guerrero-Cozar I."/>
            <person name="Gomez-Garrido J."/>
            <person name="Berbel C."/>
            <person name="Martinez-Blanch J.F."/>
            <person name="Alioto T."/>
            <person name="Claros M.G."/>
            <person name="Gagnaire P.A."/>
            <person name="Manchado M."/>
        </authorList>
    </citation>
    <scope>NUCLEOTIDE SEQUENCE [LARGE SCALE GENOMIC DNA]</scope>
    <source>
        <strain evidence="9">Sse05_10M</strain>
    </source>
</reference>
<dbReference type="EMBL" id="JAGKHQ010000736">
    <property type="protein sequence ID" value="KAG7465419.1"/>
    <property type="molecule type" value="Genomic_DNA"/>
</dbReference>
<dbReference type="Proteomes" id="UP000693946">
    <property type="component" value="Unassembled WGS sequence"/>
</dbReference>
<dbReference type="GO" id="GO:0045504">
    <property type="term" value="F:dynein heavy chain binding"/>
    <property type="evidence" value="ECO:0007669"/>
    <property type="project" value="TreeGrafter"/>
</dbReference>
<keyword evidence="1" id="KW-0243">Dynein</keyword>
<evidence type="ECO:0000256" key="1">
    <source>
        <dbReference type="ARBA" id="ARBA00023017"/>
    </source>
</evidence>
<evidence type="ECO:0000256" key="2">
    <source>
        <dbReference type="ARBA" id="ARBA00023054"/>
    </source>
</evidence>
<evidence type="ECO:0000313" key="9">
    <source>
        <dbReference type="EMBL" id="KAG7465419.1"/>
    </source>
</evidence>
<dbReference type="AlphaFoldDB" id="A0AAV6PJZ5"/>
<evidence type="ECO:0000256" key="3">
    <source>
        <dbReference type="ARBA" id="ARBA00023175"/>
    </source>
</evidence>
<evidence type="ECO:0000256" key="5">
    <source>
        <dbReference type="ARBA" id="ARBA00039799"/>
    </source>
</evidence>
<dbReference type="PANTHER" id="PTHR13183">
    <property type="entry name" value="AXONEMAL INNER ARM DYNEIN LIGHT CHAIN 28"/>
    <property type="match status" value="1"/>
</dbReference>
<evidence type="ECO:0000256" key="4">
    <source>
        <dbReference type="ARBA" id="ARBA00038114"/>
    </source>
</evidence>
<dbReference type="GO" id="GO:0005930">
    <property type="term" value="C:axoneme"/>
    <property type="evidence" value="ECO:0007669"/>
    <property type="project" value="TreeGrafter"/>
</dbReference>
<proteinExistence type="inferred from homology"/>
<keyword evidence="2 8" id="KW-0175">Coiled coil</keyword>
<name>A0AAV6PJZ5_SOLSE</name>
<protein>
    <recommendedName>
        <fullName evidence="5">Axonemal dynein light intermediate polypeptide 1</fullName>
    </recommendedName>
    <alternativeName>
        <fullName evidence="6">Inner dynein arm light chain, axonemal</fullName>
    </alternativeName>
</protein>
<evidence type="ECO:0000256" key="8">
    <source>
        <dbReference type="SAM" id="Coils"/>
    </source>
</evidence>
<dbReference type="PANTHER" id="PTHR13183:SF0">
    <property type="entry name" value="AXONEMAL DYNEIN LIGHT INTERMEDIATE POLYPEPTIDE 1"/>
    <property type="match status" value="1"/>
</dbReference>
<evidence type="ECO:0000256" key="6">
    <source>
        <dbReference type="ARBA" id="ARBA00042417"/>
    </source>
</evidence>